<reference evidence="1 2" key="1">
    <citation type="journal article" date="2022" name="Int. J. Syst. Evol. Microbiol.">
        <title>Noviherbaspirillum aridicola sp. nov., isolated from an arid soil in Pakistan.</title>
        <authorList>
            <person name="Khan I.U."/>
            <person name="Saqib M."/>
            <person name="Amin A."/>
            <person name="Hussain F."/>
            <person name="Li L."/>
            <person name="Liu Y.H."/>
            <person name="Fang B.Z."/>
            <person name="Ahmed I."/>
            <person name="Li W.J."/>
        </authorList>
    </citation>
    <scope>NUCLEOTIDE SEQUENCE [LARGE SCALE GENOMIC DNA]</scope>
    <source>
        <strain evidence="1 2">NCCP-691</strain>
    </source>
</reference>
<keyword evidence="2" id="KW-1185">Reference proteome</keyword>
<evidence type="ECO:0000313" key="2">
    <source>
        <dbReference type="Proteomes" id="UP000887222"/>
    </source>
</evidence>
<accession>A0ABQ4Q8T8</accession>
<proteinExistence type="predicted"/>
<evidence type="ECO:0000313" key="1">
    <source>
        <dbReference type="EMBL" id="GIZ53119.1"/>
    </source>
</evidence>
<organism evidence="1 2">
    <name type="scientific">Noviherbaspirillum aridicola</name>
    <dbReference type="NCBI Taxonomy" id="2849687"/>
    <lineage>
        <taxon>Bacteria</taxon>
        <taxon>Pseudomonadati</taxon>
        <taxon>Pseudomonadota</taxon>
        <taxon>Betaproteobacteria</taxon>
        <taxon>Burkholderiales</taxon>
        <taxon>Oxalobacteraceae</taxon>
        <taxon>Noviherbaspirillum</taxon>
    </lineage>
</organism>
<sequence>MPTGTPIPDDVRRFILTSIPSVPYLEALLLLRAEPAQPWDAATLARRLYLGEKQAAGLLQQLHEAQLLEPAEEGGYRYRPVSDDLDAMVGRVALAYSSRLVEITNLIHSATGKKAQHFADAFLWRKDS</sequence>
<dbReference type="EMBL" id="BPMK01000014">
    <property type="protein sequence ID" value="GIZ53119.1"/>
    <property type="molecule type" value="Genomic_DNA"/>
</dbReference>
<dbReference type="Proteomes" id="UP000887222">
    <property type="component" value="Unassembled WGS sequence"/>
</dbReference>
<protein>
    <recommendedName>
        <fullName evidence="3">Transcriptional regulator</fullName>
    </recommendedName>
</protein>
<dbReference type="RefSeq" id="WP_220809539.1">
    <property type="nucleotide sequence ID" value="NZ_BPMK01000014.1"/>
</dbReference>
<evidence type="ECO:0008006" key="3">
    <source>
        <dbReference type="Google" id="ProtNLM"/>
    </source>
</evidence>
<name>A0ABQ4Q8T8_9BURK</name>
<gene>
    <name evidence="1" type="ORF">NCCP691_31330</name>
</gene>
<comment type="caution">
    <text evidence="1">The sequence shown here is derived from an EMBL/GenBank/DDBJ whole genome shotgun (WGS) entry which is preliminary data.</text>
</comment>